<accession>A0ABW6WDV9</accession>
<name>A0ABW6WDV9_9ACTN</name>
<evidence type="ECO:0000313" key="3">
    <source>
        <dbReference type="EMBL" id="MFF5290371.1"/>
    </source>
</evidence>
<gene>
    <name evidence="3" type="ORF">ACFY35_13065</name>
</gene>
<dbReference type="Proteomes" id="UP001602245">
    <property type="component" value="Unassembled WGS sequence"/>
</dbReference>
<proteinExistence type="inferred from homology"/>
<dbReference type="PANTHER" id="PTHR39428:SF1">
    <property type="entry name" value="F420H(2)-DEPENDENT QUINONE REDUCTASE RV1261C"/>
    <property type="match status" value="1"/>
</dbReference>
<dbReference type="InterPro" id="IPR004378">
    <property type="entry name" value="F420H2_quin_Rdtase"/>
</dbReference>
<evidence type="ECO:0000313" key="4">
    <source>
        <dbReference type="Proteomes" id="UP001602245"/>
    </source>
</evidence>
<dbReference type="PANTHER" id="PTHR39428">
    <property type="entry name" value="F420H(2)-DEPENDENT QUINONE REDUCTASE RV1261C"/>
    <property type="match status" value="1"/>
</dbReference>
<dbReference type="Pfam" id="PF04075">
    <property type="entry name" value="F420H2_quin_red"/>
    <property type="match status" value="1"/>
</dbReference>
<sequence>MSDWNDRIIAEFRGNHGRVGGHFAGRPMLLLHTVGRRTGQARVNPVVYKPVGNAYAIFASKGGAPTNPDWYHNLLSQPRVQAEVGDETIDLIARVANEDEHERIWSEQKVENPGFADYERKTTRRIPVILLEPAP</sequence>
<evidence type="ECO:0000256" key="2">
    <source>
        <dbReference type="ARBA" id="ARBA00049106"/>
    </source>
</evidence>
<keyword evidence="4" id="KW-1185">Reference proteome</keyword>
<protein>
    <submittedName>
        <fullName evidence="3">Nitroreductase family deazaflavin-dependent oxidoreductase</fullName>
    </submittedName>
</protein>
<dbReference type="InterPro" id="IPR012349">
    <property type="entry name" value="Split_barrel_FMN-bd"/>
</dbReference>
<dbReference type="RefSeq" id="WP_020510639.1">
    <property type="nucleotide sequence ID" value="NZ_JBIAZU010000002.1"/>
</dbReference>
<organism evidence="3 4">
    <name type="scientific">Paractinoplanes globisporus</name>
    <dbReference type="NCBI Taxonomy" id="113565"/>
    <lineage>
        <taxon>Bacteria</taxon>
        <taxon>Bacillati</taxon>
        <taxon>Actinomycetota</taxon>
        <taxon>Actinomycetes</taxon>
        <taxon>Micromonosporales</taxon>
        <taxon>Micromonosporaceae</taxon>
        <taxon>Paractinoplanes</taxon>
    </lineage>
</organism>
<comment type="caution">
    <text evidence="3">The sequence shown here is derived from an EMBL/GenBank/DDBJ whole genome shotgun (WGS) entry which is preliminary data.</text>
</comment>
<evidence type="ECO:0000256" key="1">
    <source>
        <dbReference type="ARBA" id="ARBA00008710"/>
    </source>
</evidence>
<dbReference type="Gene3D" id="2.30.110.10">
    <property type="entry name" value="Electron Transport, Fmn-binding Protein, Chain A"/>
    <property type="match status" value="1"/>
</dbReference>
<dbReference type="NCBIfam" id="TIGR00026">
    <property type="entry name" value="hi_GC_TIGR00026"/>
    <property type="match status" value="1"/>
</dbReference>
<comment type="catalytic activity">
    <reaction evidence="2">
        <text>oxidized coenzyme F420-(gamma-L-Glu)(n) + a quinol + H(+) = reduced coenzyme F420-(gamma-L-Glu)(n) + a quinone</text>
        <dbReference type="Rhea" id="RHEA:39663"/>
        <dbReference type="Rhea" id="RHEA-COMP:12939"/>
        <dbReference type="Rhea" id="RHEA-COMP:14378"/>
        <dbReference type="ChEBI" id="CHEBI:15378"/>
        <dbReference type="ChEBI" id="CHEBI:24646"/>
        <dbReference type="ChEBI" id="CHEBI:132124"/>
        <dbReference type="ChEBI" id="CHEBI:133980"/>
        <dbReference type="ChEBI" id="CHEBI:139511"/>
    </reaction>
</comment>
<dbReference type="EMBL" id="JBIAZU010000002">
    <property type="protein sequence ID" value="MFF5290371.1"/>
    <property type="molecule type" value="Genomic_DNA"/>
</dbReference>
<reference evidence="3 4" key="1">
    <citation type="submission" date="2024-10" db="EMBL/GenBank/DDBJ databases">
        <title>The Natural Products Discovery Center: Release of the First 8490 Sequenced Strains for Exploring Actinobacteria Biosynthetic Diversity.</title>
        <authorList>
            <person name="Kalkreuter E."/>
            <person name="Kautsar S.A."/>
            <person name="Yang D."/>
            <person name="Bader C.D."/>
            <person name="Teijaro C.N."/>
            <person name="Fluegel L."/>
            <person name="Davis C.M."/>
            <person name="Simpson J.R."/>
            <person name="Lauterbach L."/>
            <person name="Steele A.D."/>
            <person name="Gui C."/>
            <person name="Meng S."/>
            <person name="Li G."/>
            <person name="Viehrig K."/>
            <person name="Ye F."/>
            <person name="Su P."/>
            <person name="Kiefer A.F."/>
            <person name="Nichols A."/>
            <person name="Cepeda A.J."/>
            <person name="Yan W."/>
            <person name="Fan B."/>
            <person name="Jiang Y."/>
            <person name="Adhikari A."/>
            <person name="Zheng C.-J."/>
            <person name="Schuster L."/>
            <person name="Cowan T.M."/>
            <person name="Smanski M.J."/>
            <person name="Chevrette M.G."/>
            <person name="De Carvalho L.P.S."/>
            <person name="Shen B."/>
        </authorList>
    </citation>
    <scope>NUCLEOTIDE SEQUENCE [LARGE SCALE GENOMIC DNA]</scope>
    <source>
        <strain evidence="3 4">NPDC000087</strain>
    </source>
</reference>
<comment type="similarity">
    <text evidence="1">Belongs to the F420H(2)-dependent quinone reductase family.</text>
</comment>